<dbReference type="KEGG" id="bmei:Spa11_34500"/>
<protein>
    <recommendedName>
        <fullName evidence="5">PEP-CTERM protein-sorting domain-containing protein</fullName>
    </recommendedName>
</protein>
<reference evidence="3 4" key="1">
    <citation type="submission" date="2019-02" db="EMBL/GenBank/DDBJ databases">
        <title>Deep-cultivation of Planctomycetes and their phenomic and genomic characterization uncovers novel biology.</title>
        <authorList>
            <person name="Wiegand S."/>
            <person name="Jogler M."/>
            <person name="Boedeker C."/>
            <person name="Pinto D."/>
            <person name="Vollmers J."/>
            <person name="Rivas-Marin E."/>
            <person name="Kohn T."/>
            <person name="Peeters S.H."/>
            <person name="Heuer A."/>
            <person name="Rast P."/>
            <person name="Oberbeckmann S."/>
            <person name="Bunk B."/>
            <person name="Jeske O."/>
            <person name="Meyerdierks A."/>
            <person name="Storesund J.E."/>
            <person name="Kallscheuer N."/>
            <person name="Luecker S."/>
            <person name="Lage O.M."/>
            <person name="Pohl T."/>
            <person name="Merkel B.J."/>
            <person name="Hornburger P."/>
            <person name="Mueller R.-W."/>
            <person name="Bruemmer F."/>
            <person name="Labrenz M."/>
            <person name="Spormann A.M."/>
            <person name="Op den Camp H."/>
            <person name="Overmann J."/>
            <person name="Amann R."/>
            <person name="Jetten M.S.M."/>
            <person name="Mascher T."/>
            <person name="Medema M.H."/>
            <person name="Devos D.P."/>
            <person name="Kaster A.-K."/>
            <person name="Ovreas L."/>
            <person name="Rohde M."/>
            <person name="Galperin M.Y."/>
            <person name="Jogler C."/>
        </authorList>
    </citation>
    <scope>NUCLEOTIDE SEQUENCE [LARGE SCALE GENOMIC DNA]</scope>
    <source>
        <strain evidence="3 4">Spa11</strain>
    </source>
</reference>
<keyword evidence="4" id="KW-1185">Reference proteome</keyword>
<dbReference type="InterPro" id="IPR013517">
    <property type="entry name" value="FG-GAP"/>
</dbReference>
<sequence length="395" mass="40373" precursor="true">MPMTIVRAAIGFSLLLASSNAQSAVFEFVRQLPGSTATGYDFGLAVDTDGVLVAATSLATDPSPGATAGAGYVFAPENGDLVNRLYDSTSSTGDAYGFTIAIDGDRTIVGAPRGASQSDTVYLFDHTTGAVLAKPTGDVRLNNSFGASIAMDQGIAIVGSPGESIAPRERGAVYVYDAADGSRLRKITSGDSISSAFGQSVALNDGLALIGSPRSSDVGLAHLYDAVTGNKIADYSPEDDALGDNFGFQVAIADGVALVGAPTRTVGSRFGSAYLFDVATGQQIAKLSPKTNSRDDGYGQSVAIDDGIALVGGPRVGEVYVFDARTGTELSRIISPEGVNSFGSSLAFRDGLAVIGASSRSSAPGTAFIYRLTIPEPGALLLALAAVSSLALRRR</sequence>
<dbReference type="Pfam" id="PF14312">
    <property type="entry name" value="FG-GAP_2"/>
    <property type="match status" value="2"/>
</dbReference>
<dbReference type="Gene3D" id="2.130.10.10">
    <property type="entry name" value="YVTN repeat-like/Quinoprotein amine dehydrogenase"/>
    <property type="match status" value="1"/>
</dbReference>
<dbReference type="InterPro" id="IPR011047">
    <property type="entry name" value="Quinoprotein_ADH-like_sf"/>
</dbReference>
<feature type="chain" id="PRO_5022230958" description="PEP-CTERM protein-sorting domain-containing protein" evidence="2">
    <location>
        <begin position="24"/>
        <end position="395"/>
    </location>
</feature>
<dbReference type="Proteomes" id="UP000316426">
    <property type="component" value="Chromosome"/>
</dbReference>
<organism evidence="3 4">
    <name type="scientific">Botrimarina mediterranea</name>
    <dbReference type="NCBI Taxonomy" id="2528022"/>
    <lineage>
        <taxon>Bacteria</taxon>
        <taxon>Pseudomonadati</taxon>
        <taxon>Planctomycetota</taxon>
        <taxon>Planctomycetia</taxon>
        <taxon>Pirellulales</taxon>
        <taxon>Lacipirellulaceae</taxon>
        <taxon>Botrimarina</taxon>
    </lineage>
</organism>
<evidence type="ECO:0000256" key="1">
    <source>
        <dbReference type="ARBA" id="ARBA00022729"/>
    </source>
</evidence>
<evidence type="ECO:0000256" key="2">
    <source>
        <dbReference type="SAM" id="SignalP"/>
    </source>
</evidence>
<evidence type="ECO:0000313" key="3">
    <source>
        <dbReference type="EMBL" id="QDV75236.1"/>
    </source>
</evidence>
<proteinExistence type="predicted"/>
<feature type="signal peptide" evidence="2">
    <location>
        <begin position="1"/>
        <end position="23"/>
    </location>
</feature>
<dbReference type="SUPFAM" id="SSF50998">
    <property type="entry name" value="Quinoprotein alcohol dehydrogenase-like"/>
    <property type="match status" value="1"/>
</dbReference>
<dbReference type="PANTHER" id="PTHR36220">
    <property type="entry name" value="UNNAMED PRODUCT"/>
    <property type="match status" value="1"/>
</dbReference>
<dbReference type="AlphaFoldDB" id="A0A518KBR1"/>
<dbReference type="RefSeq" id="WP_145114347.1">
    <property type="nucleotide sequence ID" value="NZ_CP036349.1"/>
</dbReference>
<gene>
    <name evidence="3" type="ORF">Spa11_34500</name>
</gene>
<name>A0A518KBR1_9BACT</name>
<keyword evidence="1 2" id="KW-0732">Signal</keyword>
<accession>A0A518KBR1</accession>
<dbReference type="PANTHER" id="PTHR36220:SF1">
    <property type="entry name" value="GAMMA TUBULIN COMPLEX COMPONENT C-TERMINAL DOMAIN-CONTAINING PROTEIN"/>
    <property type="match status" value="1"/>
</dbReference>
<evidence type="ECO:0008006" key="5">
    <source>
        <dbReference type="Google" id="ProtNLM"/>
    </source>
</evidence>
<dbReference type="Gene3D" id="2.130.10.130">
    <property type="entry name" value="Integrin alpha, N-terminal"/>
    <property type="match status" value="1"/>
</dbReference>
<evidence type="ECO:0000313" key="4">
    <source>
        <dbReference type="Proteomes" id="UP000316426"/>
    </source>
</evidence>
<dbReference type="EMBL" id="CP036349">
    <property type="protein sequence ID" value="QDV75236.1"/>
    <property type="molecule type" value="Genomic_DNA"/>
</dbReference>
<dbReference type="InterPro" id="IPR015943">
    <property type="entry name" value="WD40/YVTN_repeat-like_dom_sf"/>
</dbReference>
<dbReference type="InterPro" id="IPR028994">
    <property type="entry name" value="Integrin_alpha_N"/>
</dbReference>